<proteinExistence type="predicted"/>
<dbReference type="GO" id="GO:0006302">
    <property type="term" value="P:double-strand break repair"/>
    <property type="evidence" value="ECO:0007669"/>
    <property type="project" value="TreeGrafter"/>
</dbReference>
<evidence type="ECO:0000313" key="3">
    <source>
        <dbReference type="Proteomes" id="UP000198675"/>
    </source>
</evidence>
<dbReference type="SUPFAM" id="SSF52540">
    <property type="entry name" value="P-loop containing nucleoside triphosphate hydrolases"/>
    <property type="match status" value="1"/>
</dbReference>
<dbReference type="Gene3D" id="3.40.50.300">
    <property type="entry name" value="P-loop containing nucleotide triphosphate hydrolases"/>
    <property type="match status" value="2"/>
</dbReference>
<evidence type="ECO:0000313" key="2">
    <source>
        <dbReference type="EMBL" id="SDU80989.1"/>
    </source>
</evidence>
<keyword evidence="3" id="KW-1185">Reference proteome</keyword>
<dbReference type="GO" id="GO:0000731">
    <property type="term" value="P:DNA synthesis involved in DNA repair"/>
    <property type="evidence" value="ECO:0007669"/>
    <property type="project" value="TreeGrafter"/>
</dbReference>
<dbReference type="RefSeq" id="WP_021219084.1">
    <property type="nucleotide sequence ID" value="NZ_LT629797.1"/>
</dbReference>
<dbReference type="InterPro" id="IPR027417">
    <property type="entry name" value="P-loop_NTPase"/>
</dbReference>
<dbReference type="PANTHER" id="PTHR32182:SF22">
    <property type="entry name" value="ATP-DEPENDENT ENDONUCLEASE, OLD FAMILY-RELATED"/>
    <property type="match status" value="1"/>
</dbReference>
<dbReference type="GeneID" id="83642217"/>
<dbReference type="Pfam" id="PF02463">
    <property type="entry name" value="SMC_N"/>
    <property type="match status" value="1"/>
</dbReference>
<dbReference type="Proteomes" id="UP000198675">
    <property type="component" value="Chromosome I"/>
</dbReference>
<dbReference type="AlphaFoldDB" id="A0A1H2LJA4"/>
<accession>A0A1H2LJA4</accession>
<name>A0A1H2LJA4_9PSED</name>
<gene>
    <name evidence="2" type="ORF">SAMN05216363_1680</name>
</gene>
<sequence>MSQYLLSFARENLNDKPDAYLALLWCIYQVNGSKGRYSEHIKTHLNAASERLLSTDYQRLARRIKTVLDAKPELDWVAPSGLTPLASLQAKNFRGFGDLGGDDKGTLLRFSKSKNIFYAPNGGGKTSLCEALEYGTTGHIKEAERRKTKIREYIRRGSAKESLTLRGANKAKVVQSITWSSCFVDRNRLQEFSLLGSKDTGSAESDVLATLFGLEELQEVISRFVRPESFNLTSYLRSDNAVAMATLVQRRDVLIEKRRALFEAINDLNSRVCQMLGLASGHHHAVKARFVRLEVLRELKVKAAERLKNLESPVPFTLRRLARVASISTRLLERKAKIESALLKDASALNYRAVFEAIQAIERDGTEGVDACPACTTPLRSVTENPFEKARRELQALNNLTKLQAANRQNQGRVIQLANRITAGVLGVDSNTRQGVPCMVSLEGLRAATTAFQNAITRTDAAVLVLEAFNELMVGNDEQLRRYVSACDRKLAEVSRADVAVAELDSEVNAIKLTEESLRVLFDEKKAAQRELEPTGAQMADLACQRAELATSNADNVHFNSFIHALQVEYGNLYHDLISYKLSLEKARLSGIESKAAEYYKAINNHDDEHERIDALCFEKISDRYRIKISNSDGTSIDAFSVLSEGHLRALGLSLLLAVAEKNKFPLIVFDDVVNAIDSDHRSNIIDLIFSDPYLCRTQMIVTTHDRLFWERFCIIAERHRLADQHTSNVMSYTNKGIVLVDHPGGFQEKVYRALAVFDIRQALVYCRIWFESMVVEYCVESGLSVTAKFGKAQLKQNMYLQLSLEETFRLVEQRLSYDLTHFSLIKSDLVNWRGQNQEHHAFEEGSLNFVHSKTSREVIKIYDALRLLQCQLFPHAKKASGEKLLIDINQRIERGNRKIAGLGGAPTEVQQQHARLLQELKDLAAEATQELLYIEQCIATNQPEDSALNANVEPAIAGQSEPE</sequence>
<organism evidence="2 3">
    <name type="scientific">Pseudomonas sihuiensis</name>
    <dbReference type="NCBI Taxonomy" id="1274359"/>
    <lineage>
        <taxon>Bacteria</taxon>
        <taxon>Pseudomonadati</taxon>
        <taxon>Pseudomonadota</taxon>
        <taxon>Gammaproteobacteria</taxon>
        <taxon>Pseudomonadales</taxon>
        <taxon>Pseudomonadaceae</taxon>
        <taxon>Pseudomonas</taxon>
    </lineage>
</organism>
<feature type="domain" description="RecF/RecN/SMC N-terminal" evidence="1">
    <location>
        <begin position="86"/>
        <end position="709"/>
    </location>
</feature>
<dbReference type="EMBL" id="LT629797">
    <property type="protein sequence ID" value="SDU80989.1"/>
    <property type="molecule type" value="Genomic_DNA"/>
</dbReference>
<dbReference type="PANTHER" id="PTHR32182">
    <property type="entry name" value="DNA REPLICATION AND REPAIR PROTEIN RECF"/>
    <property type="match status" value="1"/>
</dbReference>
<protein>
    <submittedName>
        <fullName evidence="2">DNA sulfur modification protein DndD</fullName>
    </submittedName>
</protein>
<evidence type="ECO:0000259" key="1">
    <source>
        <dbReference type="Pfam" id="PF02463"/>
    </source>
</evidence>
<reference evidence="3" key="1">
    <citation type="submission" date="2016-10" db="EMBL/GenBank/DDBJ databases">
        <authorList>
            <person name="Varghese N."/>
            <person name="Submissions S."/>
        </authorList>
    </citation>
    <scope>NUCLEOTIDE SEQUENCE [LARGE SCALE GENOMIC DNA]</scope>
    <source>
        <strain evidence="3">KCTC 32246</strain>
    </source>
</reference>
<dbReference type="InterPro" id="IPR003395">
    <property type="entry name" value="RecF/RecN/SMC_N"/>
</dbReference>